<dbReference type="Proteomes" id="UP000046392">
    <property type="component" value="Unplaced"/>
</dbReference>
<keyword evidence="6" id="KW-1185">Reference proteome</keyword>
<dbReference type="SUPFAM" id="SSF53098">
    <property type="entry name" value="Ribonuclease H-like"/>
    <property type="match status" value="1"/>
</dbReference>
<accession>A0A0N5CB81</accession>
<dbReference type="InterPro" id="IPR036397">
    <property type="entry name" value="RNaseH_sf"/>
</dbReference>
<dbReference type="PANTHER" id="PTHR37984">
    <property type="entry name" value="PROTEIN CBG26694"/>
    <property type="match status" value="1"/>
</dbReference>
<feature type="domain" description="Integrase catalytic" evidence="5">
    <location>
        <begin position="1123"/>
        <end position="1284"/>
    </location>
</feature>
<evidence type="ECO:0000259" key="3">
    <source>
        <dbReference type="PROSITE" id="PS50800"/>
    </source>
</evidence>
<feature type="domain" description="Reverse transcriptase" evidence="4">
    <location>
        <begin position="598"/>
        <end position="777"/>
    </location>
</feature>
<dbReference type="STRING" id="174720.A0A0N5CB81"/>
<dbReference type="Pfam" id="PF02037">
    <property type="entry name" value="SAP"/>
    <property type="match status" value="1"/>
</dbReference>
<sequence length="1393" mass="160673">MNRALILSLNLKPVLKKACKDLGLQTSGTKGELLNRLIEHDAKFEKVGIIVSKEQLDPEDLDNTFLSGTSDMIVKNGEVNIKNGDGNVKSNDVVDDDESIDTAKLAIDSKRRVRSERNLELLKAVPMFKESSGEIEAFIKRFKSAANISGISPNDPELTGWLLNKIEDKVLQRLQDCYENFDNMNATAICLILKRWYSQKISVAEAEIGLMTYQLDINDPKTSLTSLKEMIRAKYKGFEKSQLSQVYKVEVMKQMNQIPCLRGLVKYARHMEVEELEAGIRLELKLVKKEPLMKRNIERRIQPAREDVPKPVVCFNCQMVGHKSFQCKKKIEKNMKERPAATPTRKVMRTVDAEIPAKVEDSDDDNYMGFLKFENLNLNESKTSEDGDDLNFMMVRRSELQIESDVEKLFDSRELSGPMVDVVVQIEMKQYPAKAFIDTGAEKSFVTYEYLDKMLSDKIDLKKYENPAKFKVGGDKCWILKHQIPIILFEQDEKVETIAAIAPAAQILANNKHEYDILISQTDARSLGFFLCKSKKMIDKKVLNLKNDDDDYVCNMRKGCTIRLPEMKLIGEIVEPKYYPVAPNLIDEVEAMTDEWEYLGIAMKCTFPLVFLNLVAVRKPNGQLRLCLDCRPINRCLNNYNQVPLRLKDNITRLRDSKIYSVLDIKNFYLQLNLHENNMDWFGFAKPRSREGYSLTRLPFGAKPSTGLAQSVVNTVLGSSTNCMSYIDDIIVFSSDRQEHEVTLNQIRQSFRSVNLLLNEDKSMYYKDEVKYLGYKIKHNTIQPLERSIQAIKDIKPPRRVRHLRKFLGKINYYRISNRPSKDKVDWSDELNQKFEGIKKALINLTLEIPDPSKPYEIYTDSSKVAYGAMLSQRHGGLVKPVMFFSKKKYEGKRAESAVMGELKAVDKSFTFFHDYIRGREVIIYTDHKPLIGLINNADPKNDFLARVLTRIWMYSPEIRYVQGFKNIPADYLSRMDGDNFHFDSKNLKEEGDTVKVMTVDENKVKKVLSDDEMMLNKNEKELSKDKLVLDESEKEIDKEEIKKTLKELIIERKDIKGILKSFFDLVHKPNHPSYTKMVEKIIEVLNGKKFEREQIGAVLKYIKKMTQDCEICNEHNEIKRKKKSLEVFCQFEKIAMDIAGPFKKTKKSLQVLIIVDYLSGYVGLYPLDSATTGKIEKILMEQWFNIYGYPKQIHMDNAKAFKGLERNFQALHIQFSYALSNEHVSNGKVERTIRSLRLALRKMYEETGNTCFSQKLKEIAFQMNTTRNSVTQLVPAEIIFYHKPRTVIDNAQDVETVVRSKEDVEGDVKTAELLKNNKNRKMIAPPTVQEGDLVWIRNPKADKTKLEAPNQLGELVKRNNQSWEVKVSNDARNNKAASEWKLRKQPPMDFQS</sequence>
<reference evidence="7" key="1">
    <citation type="submission" date="2017-02" db="UniProtKB">
        <authorList>
            <consortium name="WormBaseParasite"/>
        </authorList>
    </citation>
    <scope>IDENTIFICATION</scope>
</reference>
<protein>
    <submittedName>
        <fullName evidence="7">SAP domain-containing protein</fullName>
    </submittedName>
</protein>
<dbReference type="GO" id="GO:0015074">
    <property type="term" value="P:DNA integration"/>
    <property type="evidence" value="ECO:0007669"/>
    <property type="project" value="InterPro"/>
</dbReference>
<dbReference type="Gene3D" id="3.10.10.10">
    <property type="entry name" value="HIV Type 1 Reverse Transcriptase, subunit A, domain 1"/>
    <property type="match status" value="1"/>
</dbReference>
<dbReference type="Gene3D" id="1.10.720.30">
    <property type="entry name" value="SAP domain"/>
    <property type="match status" value="1"/>
</dbReference>
<organism evidence="6 7">
    <name type="scientific">Strongyloides papillosus</name>
    <name type="common">Intestinal threadworm</name>
    <dbReference type="NCBI Taxonomy" id="174720"/>
    <lineage>
        <taxon>Eukaryota</taxon>
        <taxon>Metazoa</taxon>
        <taxon>Ecdysozoa</taxon>
        <taxon>Nematoda</taxon>
        <taxon>Chromadorea</taxon>
        <taxon>Rhabditida</taxon>
        <taxon>Tylenchina</taxon>
        <taxon>Panagrolaimomorpha</taxon>
        <taxon>Strongyloidoidea</taxon>
        <taxon>Strongyloididae</taxon>
        <taxon>Strongyloides</taxon>
    </lineage>
</organism>
<dbReference type="InterPro" id="IPR000477">
    <property type="entry name" value="RT_dom"/>
</dbReference>
<dbReference type="PANTHER" id="PTHR37984:SF5">
    <property type="entry name" value="PROTEIN NYNRIN-LIKE"/>
    <property type="match status" value="1"/>
</dbReference>
<dbReference type="InterPro" id="IPR036361">
    <property type="entry name" value="SAP_dom_sf"/>
</dbReference>
<dbReference type="InterPro" id="IPR012337">
    <property type="entry name" value="RNaseH-like_sf"/>
</dbReference>
<evidence type="ECO:0000313" key="6">
    <source>
        <dbReference type="Proteomes" id="UP000046392"/>
    </source>
</evidence>
<dbReference type="InterPro" id="IPR003034">
    <property type="entry name" value="SAP_dom"/>
</dbReference>
<evidence type="ECO:0000256" key="1">
    <source>
        <dbReference type="ARBA" id="ARBA00023268"/>
    </source>
</evidence>
<evidence type="ECO:0000259" key="4">
    <source>
        <dbReference type="PROSITE" id="PS50878"/>
    </source>
</evidence>
<evidence type="ECO:0000313" key="7">
    <source>
        <dbReference type="WBParaSite" id="SPAL_0001514400.1"/>
    </source>
</evidence>
<dbReference type="GO" id="GO:0003824">
    <property type="term" value="F:catalytic activity"/>
    <property type="evidence" value="ECO:0007669"/>
    <property type="project" value="UniProtKB-KW"/>
</dbReference>
<dbReference type="CDD" id="cd01647">
    <property type="entry name" value="RT_LTR"/>
    <property type="match status" value="1"/>
</dbReference>
<evidence type="ECO:0000256" key="2">
    <source>
        <dbReference type="SAM" id="MobiDB-lite"/>
    </source>
</evidence>
<dbReference type="InterPro" id="IPR050951">
    <property type="entry name" value="Retrovirus_Pol_polyprotein"/>
</dbReference>
<feature type="region of interest" description="Disordered" evidence="2">
    <location>
        <begin position="1370"/>
        <end position="1393"/>
    </location>
</feature>
<dbReference type="PROSITE" id="PS50878">
    <property type="entry name" value="RT_POL"/>
    <property type="match status" value="1"/>
</dbReference>
<feature type="domain" description="SAP" evidence="3">
    <location>
        <begin position="7"/>
        <end position="41"/>
    </location>
</feature>
<dbReference type="GO" id="GO:0042575">
    <property type="term" value="C:DNA polymerase complex"/>
    <property type="evidence" value="ECO:0007669"/>
    <property type="project" value="UniProtKB-ARBA"/>
</dbReference>
<evidence type="ECO:0000259" key="5">
    <source>
        <dbReference type="PROSITE" id="PS50994"/>
    </source>
</evidence>
<proteinExistence type="predicted"/>
<dbReference type="WBParaSite" id="SPAL_0001514400.1">
    <property type="protein sequence ID" value="SPAL_0001514400.1"/>
    <property type="gene ID" value="SPAL_0001514400"/>
</dbReference>
<dbReference type="Gene3D" id="3.30.70.270">
    <property type="match status" value="1"/>
</dbReference>
<dbReference type="CDD" id="cd09274">
    <property type="entry name" value="RNase_HI_RT_Ty3"/>
    <property type="match status" value="1"/>
</dbReference>
<dbReference type="Gene3D" id="3.30.420.10">
    <property type="entry name" value="Ribonuclease H-like superfamily/Ribonuclease H"/>
    <property type="match status" value="1"/>
</dbReference>
<dbReference type="SUPFAM" id="SSF56672">
    <property type="entry name" value="DNA/RNA polymerases"/>
    <property type="match status" value="1"/>
</dbReference>
<dbReference type="GO" id="GO:0003676">
    <property type="term" value="F:nucleic acid binding"/>
    <property type="evidence" value="ECO:0007669"/>
    <property type="project" value="InterPro"/>
</dbReference>
<dbReference type="GO" id="GO:0005737">
    <property type="term" value="C:cytoplasm"/>
    <property type="evidence" value="ECO:0007669"/>
    <property type="project" value="UniProtKB-ARBA"/>
</dbReference>
<dbReference type="PROSITE" id="PS50800">
    <property type="entry name" value="SAP"/>
    <property type="match status" value="1"/>
</dbReference>
<dbReference type="InterPro" id="IPR041577">
    <property type="entry name" value="RT_RNaseH_2"/>
</dbReference>
<dbReference type="Pfam" id="PF00078">
    <property type="entry name" value="RVT_1"/>
    <property type="match status" value="1"/>
</dbReference>
<feature type="compositionally biased region" description="Basic and acidic residues" evidence="2">
    <location>
        <begin position="1370"/>
        <end position="1383"/>
    </location>
</feature>
<name>A0A0N5CB81_STREA</name>
<dbReference type="Pfam" id="PF17919">
    <property type="entry name" value="RT_RNaseH_2"/>
    <property type="match status" value="1"/>
</dbReference>
<keyword evidence="1" id="KW-0511">Multifunctional enzyme</keyword>
<dbReference type="PROSITE" id="PS50994">
    <property type="entry name" value="INTEGRASE"/>
    <property type="match status" value="1"/>
</dbReference>
<dbReference type="Gene3D" id="3.10.20.370">
    <property type="match status" value="1"/>
</dbReference>
<dbReference type="InterPro" id="IPR043128">
    <property type="entry name" value="Rev_trsase/Diguanyl_cyclase"/>
</dbReference>
<dbReference type="InterPro" id="IPR001584">
    <property type="entry name" value="Integrase_cat-core"/>
</dbReference>
<dbReference type="InterPro" id="IPR043502">
    <property type="entry name" value="DNA/RNA_pol_sf"/>
</dbReference>